<dbReference type="AlphaFoldDB" id="A0A2A2TMX3"/>
<gene>
    <name evidence="1" type="ORF">CK510_05335</name>
</gene>
<accession>A0A2A2TMX3</accession>
<proteinExistence type="predicted"/>
<keyword evidence="2" id="KW-1185">Reference proteome</keyword>
<dbReference type="RefSeq" id="WP_095720699.1">
    <property type="nucleotide sequence ID" value="NZ_NTFS01000035.1"/>
</dbReference>
<sequence>MENQAKNIAFKILKYLAPFGDKAGRYIYIDSCRNDLIYDAAQKLEIEVTDDLRSPLSGIVYRLLKSNEKMYGKILWSCN</sequence>
<organism evidence="1 2">
    <name type="scientific">Brunnivagina elsteri CCALA 953</name>
    <dbReference type="NCBI Taxonomy" id="987040"/>
    <lineage>
        <taxon>Bacteria</taxon>
        <taxon>Bacillati</taxon>
        <taxon>Cyanobacteriota</taxon>
        <taxon>Cyanophyceae</taxon>
        <taxon>Nostocales</taxon>
        <taxon>Calotrichaceae</taxon>
        <taxon>Brunnivagina</taxon>
    </lineage>
</organism>
<evidence type="ECO:0000313" key="2">
    <source>
        <dbReference type="Proteomes" id="UP000218238"/>
    </source>
</evidence>
<comment type="caution">
    <text evidence="1">The sequence shown here is derived from an EMBL/GenBank/DDBJ whole genome shotgun (WGS) entry which is preliminary data.</text>
</comment>
<reference evidence="1 2" key="1">
    <citation type="submission" date="2017-08" db="EMBL/GenBank/DDBJ databases">
        <title>Draft genome sequence of filamentous cyanobacterium Calothrix elsteri CCALA 953.</title>
        <authorList>
            <person name="Gagunashvili A.N."/>
            <person name="Elster J."/>
            <person name="Andresson O.S."/>
        </authorList>
    </citation>
    <scope>NUCLEOTIDE SEQUENCE [LARGE SCALE GENOMIC DNA]</scope>
    <source>
        <strain evidence="1 2">CCALA 953</strain>
    </source>
</reference>
<dbReference type="EMBL" id="NTFS01000035">
    <property type="protein sequence ID" value="PAX59800.1"/>
    <property type="molecule type" value="Genomic_DNA"/>
</dbReference>
<dbReference type="Proteomes" id="UP000218238">
    <property type="component" value="Unassembled WGS sequence"/>
</dbReference>
<name>A0A2A2TMX3_9CYAN</name>
<evidence type="ECO:0000313" key="1">
    <source>
        <dbReference type="EMBL" id="PAX59800.1"/>
    </source>
</evidence>
<protein>
    <submittedName>
        <fullName evidence="1">Uncharacterized protein</fullName>
    </submittedName>
</protein>
<dbReference type="OrthoDB" id="9972980at2"/>